<keyword evidence="4 8" id="KW-0812">Transmembrane</keyword>
<dbReference type="Proteomes" id="UP001226867">
    <property type="component" value="Unassembled WGS sequence"/>
</dbReference>
<comment type="subcellular location">
    <subcellularLocation>
        <location evidence="1">Cell membrane</location>
        <topology evidence="1">Multi-pass membrane protein</topology>
    </subcellularLocation>
</comment>
<comment type="caution">
    <text evidence="10">The sequence shown here is derived from an EMBL/GenBank/DDBJ whole genome shotgun (WGS) entry which is preliminary data.</text>
</comment>
<evidence type="ECO:0000256" key="3">
    <source>
        <dbReference type="ARBA" id="ARBA00022475"/>
    </source>
</evidence>
<comment type="similarity">
    <text evidence="2">Belongs to the UPF0702 family.</text>
</comment>
<dbReference type="RefSeq" id="WP_307692216.1">
    <property type="nucleotide sequence ID" value="NZ_JAUSRO010000018.1"/>
</dbReference>
<evidence type="ECO:0000313" key="10">
    <source>
        <dbReference type="EMBL" id="MDP9902479.1"/>
    </source>
</evidence>
<evidence type="ECO:0000313" key="11">
    <source>
        <dbReference type="Proteomes" id="UP001226867"/>
    </source>
</evidence>
<feature type="region of interest" description="Disordered" evidence="7">
    <location>
        <begin position="154"/>
        <end position="178"/>
    </location>
</feature>
<dbReference type="Pfam" id="PF04239">
    <property type="entry name" value="DUF421"/>
    <property type="match status" value="1"/>
</dbReference>
<dbReference type="PANTHER" id="PTHR34582:SF6">
    <property type="entry name" value="UPF0702 TRANSMEMBRANE PROTEIN YCAP"/>
    <property type="match status" value="1"/>
</dbReference>
<evidence type="ECO:0000256" key="4">
    <source>
        <dbReference type="ARBA" id="ARBA00022692"/>
    </source>
</evidence>
<evidence type="ECO:0000256" key="2">
    <source>
        <dbReference type="ARBA" id="ARBA00006448"/>
    </source>
</evidence>
<dbReference type="PANTHER" id="PTHR34582">
    <property type="entry name" value="UPF0702 TRANSMEMBRANE PROTEIN YCAP"/>
    <property type="match status" value="1"/>
</dbReference>
<keyword evidence="5 8" id="KW-1133">Transmembrane helix</keyword>
<gene>
    <name evidence="10" type="ORF">J2W36_004756</name>
</gene>
<feature type="transmembrane region" description="Helical" evidence="8">
    <location>
        <begin position="12"/>
        <end position="32"/>
    </location>
</feature>
<name>A0ABT9SF10_9BURK</name>
<feature type="domain" description="YetF C-terminal" evidence="9">
    <location>
        <begin position="94"/>
        <end position="161"/>
    </location>
</feature>
<keyword evidence="11" id="KW-1185">Reference proteome</keyword>
<reference evidence="10 11" key="1">
    <citation type="submission" date="2023-07" db="EMBL/GenBank/DDBJ databases">
        <title>Sorghum-associated microbial communities from plants grown in Nebraska, USA.</title>
        <authorList>
            <person name="Schachtman D."/>
        </authorList>
    </citation>
    <scope>NUCLEOTIDE SEQUENCE [LARGE SCALE GENOMIC DNA]</scope>
    <source>
        <strain evidence="10 11">DS1607</strain>
    </source>
</reference>
<dbReference type="InterPro" id="IPR023090">
    <property type="entry name" value="UPF0702_alpha/beta_dom_sf"/>
</dbReference>
<evidence type="ECO:0000256" key="5">
    <source>
        <dbReference type="ARBA" id="ARBA00022989"/>
    </source>
</evidence>
<proteinExistence type="inferred from homology"/>
<evidence type="ECO:0000256" key="8">
    <source>
        <dbReference type="SAM" id="Phobius"/>
    </source>
</evidence>
<feature type="compositionally biased region" description="Basic and acidic residues" evidence="7">
    <location>
        <begin position="154"/>
        <end position="169"/>
    </location>
</feature>
<dbReference type="EMBL" id="JAUSRO010000018">
    <property type="protein sequence ID" value="MDP9902479.1"/>
    <property type="molecule type" value="Genomic_DNA"/>
</dbReference>
<keyword evidence="3" id="KW-1003">Cell membrane</keyword>
<dbReference type="InterPro" id="IPR007353">
    <property type="entry name" value="DUF421"/>
</dbReference>
<organism evidence="10 11">
    <name type="scientific">Variovorax ginsengisoli</name>
    <dbReference type="NCBI Taxonomy" id="363844"/>
    <lineage>
        <taxon>Bacteria</taxon>
        <taxon>Pseudomonadati</taxon>
        <taxon>Pseudomonadota</taxon>
        <taxon>Betaproteobacteria</taxon>
        <taxon>Burkholderiales</taxon>
        <taxon>Comamonadaceae</taxon>
        <taxon>Variovorax</taxon>
    </lineage>
</organism>
<protein>
    <submittedName>
        <fullName evidence="10">Uncharacterized membrane protein YcaP (DUF421 family)</fullName>
    </submittedName>
</protein>
<evidence type="ECO:0000259" key="9">
    <source>
        <dbReference type="Pfam" id="PF04239"/>
    </source>
</evidence>
<dbReference type="Gene3D" id="3.30.240.20">
    <property type="entry name" value="bsu07140 like domains"/>
    <property type="match status" value="1"/>
</dbReference>
<evidence type="ECO:0000256" key="1">
    <source>
        <dbReference type="ARBA" id="ARBA00004651"/>
    </source>
</evidence>
<evidence type="ECO:0000256" key="7">
    <source>
        <dbReference type="SAM" id="MobiDB-lite"/>
    </source>
</evidence>
<sequence>MSALPDVFAREFPVWHMVARGTVVYWFLLLVFRFVLRRDIGAMSVADLLFVVLVADASSNAMQGEYRSVNDGLVLLTTLVAWNFALDWLSYRVPAIARFLEPQPEVLIRHGRINRKAMKREMITLDELEAKLREEGVDSIADVRIARLESDGKLSVKQRAEQPKSDGSKAPDTGPPGG</sequence>
<evidence type="ECO:0000256" key="6">
    <source>
        <dbReference type="ARBA" id="ARBA00023136"/>
    </source>
</evidence>
<keyword evidence="6 8" id="KW-0472">Membrane</keyword>
<accession>A0ABT9SF10</accession>